<reference evidence="1" key="1">
    <citation type="journal article" date="2019" name="Environ. Microbiol.">
        <title>Fungal ecological strategies reflected in gene transcription - a case study of two litter decomposers.</title>
        <authorList>
            <person name="Barbi F."/>
            <person name="Kohler A."/>
            <person name="Barry K."/>
            <person name="Baskaran P."/>
            <person name="Daum C."/>
            <person name="Fauchery L."/>
            <person name="Ihrmark K."/>
            <person name="Kuo A."/>
            <person name="LaButti K."/>
            <person name="Lipzen A."/>
            <person name="Morin E."/>
            <person name="Grigoriev I.V."/>
            <person name="Henrissat B."/>
            <person name="Lindahl B."/>
            <person name="Martin F."/>
        </authorList>
    </citation>
    <scope>NUCLEOTIDE SEQUENCE</scope>
    <source>
        <strain evidence="1">JB14</strain>
    </source>
</reference>
<sequence length="64" mass="7225">MTSKKDELEAVATGSFSFTDHPSRLALGIYKLKIFNEHFSTSHQDGNKPLNVQYAHSFLHFVAD</sequence>
<evidence type="ECO:0000313" key="2">
    <source>
        <dbReference type="Proteomes" id="UP000799118"/>
    </source>
</evidence>
<protein>
    <submittedName>
        <fullName evidence="1">Uncharacterized protein</fullName>
    </submittedName>
</protein>
<dbReference type="EMBL" id="ML769657">
    <property type="protein sequence ID" value="KAE9390443.1"/>
    <property type="molecule type" value="Genomic_DNA"/>
</dbReference>
<proteinExistence type="predicted"/>
<dbReference type="Proteomes" id="UP000799118">
    <property type="component" value="Unassembled WGS sequence"/>
</dbReference>
<gene>
    <name evidence="1" type="ORF">BT96DRAFT_925880</name>
</gene>
<keyword evidence="2" id="KW-1185">Reference proteome</keyword>
<organism evidence="1 2">
    <name type="scientific">Gymnopus androsaceus JB14</name>
    <dbReference type="NCBI Taxonomy" id="1447944"/>
    <lineage>
        <taxon>Eukaryota</taxon>
        <taxon>Fungi</taxon>
        <taxon>Dikarya</taxon>
        <taxon>Basidiomycota</taxon>
        <taxon>Agaricomycotina</taxon>
        <taxon>Agaricomycetes</taxon>
        <taxon>Agaricomycetidae</taxon>
        <taxon>Agaricales</taxon>
        <taxon>Marasmiineae</taxon>
        <taxon>Omphalotaceae</taxon>
        <taxon>Gymnopus</taxon>
    </lineage>
</organism>
<evidence type="ECO:0000313" key="1">
    <source>
        <dbReference type="EMBL" id="KAE9390443.1"/>
    </source>
</evidence>
<dbReference type="AlphaFoldDB" id="A0A6A4GYA9"/>
<name>A0A6A4GYA9_9AGAR</name>
<accession>A0A6A4GYA9</accession>